<evidence type="ECO:0000313" key="3">
    <source>
        <dbReference type="Proteomes" id="UP000034591"/>
    </source>
</evidence>
<dbReference type="AlphaFoldDB" id="A0A0G0H616"/>
<gene>
    <name evidence="2" type="ORF">US53_C0015G0004</name>
</gene>
<organism evidence="2 3">
    <name type="scientific">Candidatus Woesebacteria bacterium GW2011_GWA1_37_7</name>
    <dbReference type="NCBI Taxonomy" id="1618545"/>
    <lineage>
        <taxon>Bacteria</taxon>
        <taxon>Candidatus Woeseibacteriota</taxon>
    </lineage>
</organism>
<name>A0A0G0H616_9BACT</name>
<proteinExistence type="predicted"/>
<dbReference type="EMBL" id="LBTI01000015">
    <property type="protein sequence ID" value="KKQ37577.1"/>
    <property type="molecule type" value="Genomic_DNA"/>
</dbReference>
<keyword evidence="1" id="KW-1133">Transmembrane helix</keyword>
<protein>
    <submittedName>
        <fullName evidence="2">Uncharacterized protein</fullName>
    </submittedName>
</protein>
<comment type="caution">
    <text evidence="2">The sequence shown here is derived from an EMBL/GenBank/DDBJ whole genome shotgun (WGS) entry which is preliminary data.</text>
</comment>
<evidence type="ECO:0000256" key="1">
    <source>
        <dbReference type="SAM" id="Phobius"/>
    </source>
</evidence>
<evidence type="ECO:0000313" key="2">
    <source>
        <dbReference type="EMBL" id="KKQ37577.1"/>
    </source>
</evidence>
<keyword evidence="1" id="KW-0472">Membrane</keyword>
<dbReference type="Proteomes" id="UP000034591">
    <property type="component" value="Unassembled WGS sequence"/>
</dbReference>
<sequence>MRNRIVFLILKVTILLGVFLFCYYLLLSRFNGAQEKLISAKTQIQKNRSNLVQNRISYIELTRLDPNSGNFDFEKSDLITQIKKTNKDGLDDSTFPDEAKEIYKKQNMLLEKVFATNSYAGGVAILKSQESLEMLKDQTNLIMEWEFQLQERQKELELAQTQSGLKKWLQVPGQYR</sequence>
<accession>A0A0G0H616</accession>
<keyword evidence="1" id="KW-0812">Transmembrane</keyword>
<reference evidence="2 3" key="1">
    <citation type="journal article" date="2015" name="Nature">
        <title>rRNA introns, odd ribosomes, and small enigmatic genomes across a large radiation of phyla.</title>
        <authorList>
            <person name="Brown C.T."/>
            <person name="Hug L.A."/>
            <person name="Thomas B.C."/>
            <person name="Sharon I."/>
            <person name="Castelle C.J."/>
            <person name="Singh A."/>
            <person name="Wilkins M.J."/>
            <person name="Williams K.H."/>
            <person name="Banfield J.F."/>
        </authorList>
    </citation>
    <scope>NUCLEOTIDE SEQUENCE [LARGE SCALE GENOMIC DNA]</scope>
</reference>
<feature type="transmembrane region" description="Helical" evidence="1">
    <location>
        <begin position="6"/>
        <end position="26"/>
    </location>
</feature>